<keyword evidence="1" id="KW-0175">Coiled coil</keyword>
<sequence>MPNSTVASESSLKNKNCKKCKKTVVNGVKCNNCENYFHTSCAKNCGFVKSISNDLITCCEPSTQSVSNNECDNDQAFFDAIENLSPEKKVDISIFSYVIKQKDLIIDELRQKIKMLNDQIDLFKENGTAKRTNNADPTKTLEKLTYAKKTQQANVSLTEPTCSSGVASCAKISVITQNQVSCALMENETKEKCQSYINLTNPSDSNTAKHIVKDKSTSNNNSSARSKGLTIQEENVTDLNEDISPTNGQWKKVTHRNKKSRQLVVGTGTDGIAGSIKGVPKFVDLHVYRIDPSTDVTSMQNLLKPHFPEAPFSRA</sequence>
<dbReference type="AlphaFoldDB" id="A0A9N9SGI5"/>
<protein>
    <recommendedName>
        <fullName evidence="4">Phorbol-ester/DAG-type domain-containing protein</fullName>
    </recommendedName>
</protein>
<organism evidence="2 3">
    <name type="scientific">Phaedon cochleariae</name>
    <name type="common">Mustard beetle</name>
    <dbReference type="NCBI Taxonomy" id="80249"/>
    <lineage>
        <taxon>Eukaryota</taxon>
        <taxon>Metazoa</taxon>
        <taxon>Ecdysozoa</taxon>
        <taxon>Arthropoda</taxon>
        <taxon>Hexapoda</taxon>
        <taxon>Insecta</taxon>
        <taxon>Pterygota</taxon>
        <taxon>Neoptera</taxon>
        <taxon>Endopterygota</taxon>
        <taxon>Coleoptera</taxon>
        <taxon>Polyphaga</taxon>
        <taxon>Cucujiformia</taxon>
        <taxon>Chrysomeloidea</taxon>
        <taxon>Chrysomelidae</taxon>
        <taxon>Chrysomelinae</taxon>
        <taxon>Chrysomelini</taxon>
        <taxon>Phaedon</taxon>
    </lineage>
</organism>
<gene>
    <name evidence="2" type="ORF">PHAECO_LOCUS9036</name>
</gene>
<evidence type="ECO:0008006" key="4">
    <source>
        <dbReference type="Google" id="ProtNLM"/>
    </source>
</evidence>
<dbReference type="Proteomes" id="UP001153737">
    <property type="component" value="Chromosome 5"/>
</dbReference>
<evidence type="ECO:0000256" key="1">
    <source>
        <dbReference type="SAM" id="Coils"/>
    </source>
</evidence>
<dbReference type="InterPro" id="IPR046349">
    <property type="entry name" value="C1-like_sf"/>
</dbReference>
<accession>A0A9N9SGI5</accession>
<dbReference type="SUPFAM" id="SSF57889">
    <property type="entry name" value="Cysteine-rich domain"/>
    <property type="match status" value="1"/>
</dbReference>
<proteinExistence type="predicted"/>
<reference evidence="2" key="2">
    <citation type="submission" date="2022-10" db="EMBL/GenBank/DDBJ databases">
        <authorList>
            <consortium name="ENA_rothamsted_submissions"/>
            <consortium name="culmorum"/>
            <person name="King R."/>
        </authorList>
    </citation>
    <scope>NUCLEOTIDE SEQUENCE</scope>
</reference>
<keyword evidence="3" id="KW-1185">Reference proteome</keyword>
<dbReference type="EMBL" id="OU896711">
    <property type="protein sequence ID" value="CAG9822300.1"/>
    <property type="molecule type" value="Genomic_DNA"/>
</dbReference>
<feature type="coiled-coil region" evidence="1">
    <location>
        <begin position="99"/>
        <end position="126"/>
    </location>
</feature>
<evidence type="ECO:0000313" key="3">
    <source>
        <dbReference type="Proteomes" id="UP001153737"/>
    </source>
</evidence>
<dbReference type="OrthoDB" id="6811187at2759"/>
<evidence type="ECO:0000313" key="2">
    <source>
        <dbReference type="EMBL" id="CAG9822300.1"/>
    </source>
</evidence>
<name>A0A9N9SGI5_PHACE</name>
<reference evidence="2" key="1">
    <citation type="submission" date="2022-01" db="EMBL/GenBank/DDBJ databases">
        <authorList>
            <person name="King R."/>
        </authorList>
    </citation>
    <scope>NUCLEOTIDE SEQUENCE</scope>
</reference>